<dbReference type="EMBL" id="KI546141">
    <property type="protein sequence ID" value="EST43180.1"/>
    <property type="molecule type" value="Genomic_DNA"/>
</dbReference>
<feature type="coiled-coil region" evidence="1">
    <location>
        <begin position="1745"/>
        <end position="1774"/>
    </location>
</feature>
<dbReference type="Proteomes" id="UP000018208">
    <property type="component" value="Unassembled WGS sequence"/>
</dbReference>
<reference evidence="3 4" key="1">
    <citation type="journal article" date="2014" name="PLoS Genet.">
        <title>The Genome of Spironucleus salmonicida Highlights a Fish Pathogen Adapted to Fluctuating Environments.</title>
        <authorList>
            <person name="Xu F."/>
            <person name="Jerlstrom-Hultqvist J."/>
            <person name="Einarsson E."/>
            <person name="Astvaldsson A."/>
            <person name="Svard S.G."/>
            <person name="Andersson J.O."/>
        </authorList>
    </citation>
    <scope>NUCLEOTIDE SEQUENCE</scope>
    <source>
        <strain evidence="4">ATCC 50377</strain>
    </source>
</reference>
<dbReference type="EMBL" id="AUWU02000009">
    <property type="protein sequence ID" value="KAH0569456.1"/>
    <property type="molecule type" value="Genomic_DNA"/>
</dbReference>
<organism evidence="3">
    <name type="scientific">Spironucleus salmonicida</name>
    <dbReference type="NCBI Taxonomy" id="348837"/>
    <lineage>
        <taxon>Eukaryota</taxon>
        <taxon>Metamonada</taxon>
        <taxon>Diplomonadida</taxon>
        <taxon>Hexamitidae</taxon>
        <taxon>Hexamitinae</taxon>
        <taxon>Spironucleus</taxon>
    </lineage>
</organism>
<reference evidence="4" key="2">
    <citation type="submission" date="2020-12" db="EMBL/GenBank/DDBJ databases">
        <title>New Spironucleus salmonicida genome in near-complete chromosomes.</title>
        <authorList>
            <person name="Xu F."/>
            <person name="Kurt Z."/>
            <person name="Jimenez-Gonzalez A."/>
            <person name="Astvaldsson A."/>
            <person name="Andersson J.O."/>
            <person name="Svard S.G."/>
        </authorList>
    </citation>
    <scope>NUCLEOTIDE SEQUENCE</scope>
    <source>
        <strain evidence="4">ATCC 50377</strain>
    </source>
</reference>
<proteinExistence type="predicted"/>
<feature type="region of interest" description="Disordered" evidence="2">
    <location>
        <begin position="269"/>
        <end position="301"/>
    </location>
</feature>
<keyword evidence="1" id="KW-0175">Coiled coil</keyword>
<feature type="region of interest" description="Disordered" evidence="2">
    <location>
        <begin position="448"/>
        <end position="483"/>
    </location>
</feature>
<evidence type="ECO:0000313" key="4">
    <source>
        <dbReference type="EMBL" id="KAH0569456.1"/>
    </source>
</evidence>
<feature type="compositionally biased region" description="Basic residues" evidence="2">
    <location>
        <begin position="287"/>
        <end position="296"/>
    </location>
</feature>
<name>V6LF84_9EUKA</name>
<evidence type="ECO:0000256" key="1">
    <source>
        <dbReference type="SAM" id="Coils"/>
    </source>
</evidence>
<feature type="compositionally biased region" description="Basic and acidic residues" evidence="2">
    <location>
        <begin position="269"/>
        <end position="281"/>
    </location>
</feature>
<gene>
    <name evidence="3" type="ORF">SS50377_17121</name>
    <name evidence="4" type="ORF">SS50377_28405</name>
</gene>
<evidence type="ECO:0000313" key="3">
    <source>
        <dbReference type="EMBL" id="EST43180.1"/>
    </source>
</evidence>
<evidence type="ECO:0000256" key="2">
    <source>
        <dbReference type="SAM" id="MobiDB-lite"/>
    </source>
</evidence>
<keyword evidence="5" id="KW-1185">Reference proteome</keyword>
<dbReference type="VEuPathDB" id="GiardiaDB:SS50377_28405"/>
<evidence type="ECO:0000313" key="5">
    <source>
        <dbReference type="Proteomes" id="UP000018208"/>
    </source>
</evidence>
<dbReference type="OrthoDB" id="10254054at2759"/>
<protein>
    <submittedName>
        <fullName evidence="3">Uncharacterized protein</fullName>
    </submittedName>
</protein>
<accession>V6LF84</accession>
<sequence length="1873" mass="215326">MPPKPDEKAIADAAKLFKKQLDEAKQKQLEFNTKEFARLNKVKTLILNHWTEIANYVATTSLNDKQSLQTESQDFSNFLRKISAERKSEIELISTELNWQQFKQQTQTAENDLIPALDTLLSALKSDSTVFSLQKNLSQNPTLRNIIEQKESIYEIFLAAVTEICDQLAKLEKFIDLECKNEQFLQKIVRSFPKKQLVNDKVGDLLILSDLGQQQTELFDLFTVRNEFVANDENQIIVDMTLKNELFKANPVPKIQEFDEKMNLISGVKKEAEKDSKEPVKQETAPPKKKGKKGKKVEKEPVKEEVDDEILQLHSVISTRIEHFKEFQQPSEAQDLLNKLLVQTLNLEIPALPETEELIAEQQIHRKNELQLLKQQLLTIKPTFTLPTSPVDQSQFQKIAHYQSVRVLYRAYLFDFLDLSTKQIIENPENYGELNEILKLSYPKKFENENQEESEHSISSQNSSSNEEENSTENAQKNSLNFENLQKLNQKPDIEVEEKVEQFDFQEDKIRVQVTNNQDEFDMKFAAFRPRKTNYNKQNITSLNEQIAIFNNEKKFNSVRIQLEDQYVKLVLNKAFQTNNSSQISRLLAKILSSEKVYFGEIYTPKLFKIPYLTLQERVLLSQSGTEIEAKASDKIRLEKIQQKIQMLNQLNNLNIHALPFTQGVVVTANQGKGKMMKINFSSALKIAIPGILSMSNLCIRMNVFDVKLTSQNDGFECLISEIEGVENQNLINFFEKREVQNVGEKTLIQLIKEMGTRYLKDQSEINENTQIQEEASKIDKLQGVKSVNIIQLFEMRTSLKQKIADLKIQLKTTIQELFTSNIYSLKDNNYIVQYIILIKGIRFLETEIENLNMKIVKSHYSVILKSQSNELLTVKGKKQKIQLQDAQIKQNSEILKQYFQMLKTDVLDLDFFNNSLENLTLQSANLKSKGKNKFEIPKIETFYEKVEGTNSNYYITPDIVQISKSFQIDVIRVPQIQQEINNWMPKLLLNDDINTTIQGHQAYEFDDQSLDIQLGLETPQKYVISRPVKDQIKLLREILRSKKSQNNPQKVDICSEINSEKYVPATTFYVKKEAPVSQQYNVINMIKQLPVITPKSSHITDYYIRNNNNNIQKLFNFFEETGETVKQGKQKDFYLNPKPFIDYFIYPSSSSQQFNSYPGFPLLKISEIAKERAKYSIFDSVLTWNSIININQDQNSVINPVLNQETEDKSNQYIIIDIQLSNELQCGIRQILDVQETTQYLQQAYLFQDFSSLLGAYFVGFYNSQTQTFDPDGVISVNYKPENGFLTLKVFKTGIFGICQIRQNLSVIRGWAAFPEDNRGDGYSMREANLEIQKYNVNINVQQQQLGNSTAFNSSMNYTSIQQQQFNTKQTRFSYFSPDQILQRSGKLADIPTMFDAQDLHVNFFVNRALQLQSQNQIQTHSVILRLALASNVILTLRILPEGFEIFDISTLKKCEIQNENCAEYVDFDEFKVESQNYNQIKVNVPVSIANSVFNSVQELAYVLAKIGIFLSPLTDFEIQQLKITPKTSEIEVEFARQIAVLLTMSNNGKSTLNSIFHSTWNRNLPSTIKSFPETNMFQTLQDEFDMSNFMIRGMLPPEDIPNYVNSELKRLKKEKKDMKNWMKEQRSVDEKAARKAVTTKVDQKVEKGAPSALGPGVYGMKTEAVEKRQKAIDDIISYMEEYLSAVDLIREVKYENSACFVLNSTQVKITSEKASVNALVMHQQLLENLEFPKKAGTRPDLPLTVSEQKKKAKLEKLKKKEAENIVENEVEEVQEPRCTQVKPFQVNSGEEFTICINKSRFDAFTVRASAVPVDGPKVEGEEFCNMSIDGTEAHASVFGLFGMSGADCQCDPLLVGKVYELICFLRLGSLG</sequence>